<dbReference type="GO" id="GO:0003677">
    <property type="term" value="F:DNA binding"/>
    <property type="evidence" value="ECO:0007669"/>
    <property type="project" value="UniProtKB-KW"/>
</dbReference>
<evidence type="ECO:0000256" key="1">
    <source>
        <dbReference type="ARBA" id="ARBA00023015"/>
    </source>
</evidence>
<reference evidence="5 6" key="1">
    <citation type="submission" date="2018-05" db="EMBL/GenBank/DDBJ databases">
        <title>Micromonospora from Atacama Desert.</title>
        <authorList>
            <person name="Carro L."/>
            <person name="Goodfellow M."/>
            <person name="Klenk H.-P."/>
        </authorList>
    </citation>
    <scope>NUCLEOTIDE SEQUENCE [LARGE SCALE GENOMIC DNA]</scope>
    <source>
        <strain evidence="5 6">LB32</strain>
    </source>
</reference>
<feature type="domain" description="HTH hxlR-type" evidence="4">
    <location>
        <begin position="13"/>
        <end position="111"/>
    </location>
</feature>
<protein>
    <submittedName>
        <fullName evidence="5">Transcriptional regulator</fullName>
    </submittedName>
</protein>
<dbReference type="Proteomes" id="UP000266889">
    <property type="component" value="Unassembled WGS sequence"/>
</dbReference>
<dbReference type="Pfam" id="PF01638">
    <property type="entry name" value="HxlR"/>
    <property type="match status" value="1"/>
</dbReference>
<dbReference type="SUPFAM" id="SSF46785">
    <property type="entry name" value="Winged helix' DNA-binding domain"/>
    <property type="match status" value="1"/>
</dbReference>
<keyword evidence="6" id="KW-1185">Reference proteome</keyword>
<evidence type="ECO:0000259" key="4">
    <source>
        <dbReference type="PROSITE" id="PS51118"/>
    </source>
</evidence>
<dbReference type="InterPro" id="IPR036388">
    <property type="entry name" value="WH-like_DNA-bd_sf"/>
</dbReference>
<dbReference type="Gene3D" id="1.10.10.10">
    <property type="entry name" value="Winged helix-like DNA-binding domain superfamily/Winged helix DNA-binding domain"/>
    <property type="match status" value="1"/>
</dbReference>
<accession>A0A3N9XF82</accession>
<evidence type="ECO:0000256" key="2">
    <source>
        <dbReference type="ARBA" id="ARBA00023125"/>
    </source>
</evidence>
<evidence type="ECO:0000256" key="3">
    <source>
        <dbReference type="ARBA" id="ARBA00023163"/>
    </source>
</evidence>
<keyword evidence="1" id="KW-0805">Transcription regulation</keyword>
<name>A0A3N9XF82_9ACTN</name>
<gene>
    <name evidence="5" type="ORF">DLJ58_07845</name>
</gene>
<keyword evidence="3" id="KW-0804">Transcription</keyword>
<sequence length="117" mass="13015">MTDLDAEMFDPMCPSSALPFQIGDKWTGMVVLCLEGGPRRFTEIRVPLRAITPKVLTQTLRAMERDGLVARTAYPENPPRVEYELTPLGRSLLTLIAAARAWSRDHLAALLAAREAH</sequence>
<dbReference type="InterPro" id="IPR002577">
    <property type="entry name" value="HTH_HxlR"/>
</dbReference>
<evidence type="ECO:0000313" key="6">
    <source>
        <dbReference type="Proteomes" id="UP000266889"/>
    </source>
</evidence>
<comment type="caution">
    <text evidence="5">The sequence shown here is derived from an EMBL/GenBank/DDBJ whole genome shotgun (WGS) entry which is preliminary data.</text>
</comment>
<dbReference type="PANTHER" id="PTHR33204:SF18">
    <property type="entry name" value="TRANSCRIPTIONAL REGULATORY PROTEIN"/>
    <property type="match status" value="1"/>
</dbReference>
<keyword evidence="2" id="KW-0238">DNA-binding</keyword>
<proteinExistence type="predicted"/>
<dbReference type="PROSITE" id="PS51118">
    <property type="entry name" value="HTH_HXLR"/>
    <property type="match status" value="1"/>
</dbReference>
<dbReference type="AlphaFoldDB" id="A0A3N9XF82"/>
<dbReference type="OrthoDB" id="3293788at2"/>
<dbReference type="PANTHER" id="PTHR33204">
    <property type="entry name" value="TRANSCRIPTIONAL REGULATOR, MARR FAMILY"/>
    <property type="match status" value="1"/>
</dbReference>
<dbReference type="InterPro" id="IPR036390">
    <property type="entry name" value="WH_DNA-bd_sf"/>
</dbReference>
<evidence type="ECO:0000313" key="5">
    <source>
        <dbReference type="EMBL" id="RQX11618.1"/>
    </source>
</evidence>
<dbReference type="EMBL" id="QGSY01000134">
    <property type="protein sequence ID" value="RQX11618.1"/>
    <property type="molecule type" value="Genomic_DNA"/>
</dbReference>
<dbReference type="RefSeq" id="WP_124854541.1">
    <property type="nucleotide sequence ID" value="NZ_JBEXWX010000020.1"/>
</dbReference>
<organism evidence="5 6">
    <name type="scientific">Micromonospora arida</name>
    <dbReference type="NCBI Taxonomy" id="2203715"/>
    <lineage>
        <taxon>Bacteria</taxon>
        <taxon>Bacillati</taxon>
        <taxon>Actinomycetota</taxon>
        <taxon>Actinomycetes</taxon>
        <taxon>Micromonosporales</taxon>
        <taxon>Micromonosporaceae</taxon>
        <taxon>Micromonospora</taxon>
    </lineage>
</organism>